<dbReference type="PATRIC" id="fig|1123500.6.peg.354"/>
<sequence length="213" mass="24077">MIGADFNLAKKGEDLMQKTKLFLDMDNVLVDTLPVLNELAKKDDKVKHPDQVPGVFKDLPPIPGAINGVNLLKDRYDLYILSTAPWLNASAWQDKLLWLQTYFGQSKTDPFYKKVVLTHDKGLVHFGGGILLDDRPYHGASAWLDSKANSTWLQYGYDEELTWSNQLVPFLLTLADALNSHQGDLMKALPEANQDNFILHGDRTNFTSMAWEN</sequence>
<dbReference type="PANTHER" id="PTHR16504:SF4">
    <property type="entry name" value="5'(3')-DEOXYRIBONUCLEOTIDASE"/>
    <property type="match status" value="1"/>
</dbReference>
<evidence type="ECO:0000313" key="3">
    <source>
        <dbReference type="Proteomes" id="UP000051296"/>
    </source>
</evidence>
<protein>
    <submittedName>
        <fullName evidence="2">5(3)-deoxyribonucleotidase</fullName>
    </submittedName>
</protein>
<dbReference type="Proteomes" id="UP000051296">
    <property type="component" value="Unassembled WGS sequence"/>
</dbReference>
<dbReference type="AlphaFoldDB" id="A0A0R2G163"/>
<dbReference type="Pfam" id="PF06941">
    <property type="entry name" value="NT5C"/>
    <property type="match status" value="1"/>
</dbReference>
<organism evidence="2 3">
    <name type="scientific">Weissella halotolerans DSM 20190</name>
    <dbReference type="NCBI Taxonomy" id="1123500"/>
    <lineage>
        <taxon>Bacteria</taxon>
        <taxon>Bacillati</taxon>
        <taxon>Bacillota</taxon>
        <taxon>Bacilli</taxon>
        <taxon>Lactobacillales</taxon>
        <taxon>Lactobacillaceae</taxon>
        <taxon>Weissella</taxon>
    </lineage>
</organism>
<dbReference type="PANTHER" id="PTHR16504">
    <property type="entry name" value="5'(3')-DEOXYRIBONUCLEOTIDASE"/>
    <property type="match status" value="1"/>
</dbReference>
<comment type="similarity">
    <text evidence="1">Belongs to the 5'(3')-deoxyribonucleotidase family.</text>
</comment>
<evidence type="ECO:0000313" key="2">
    <source>
        <dbReference type="EMBL" id="KRN33547.1"/>
    </source>
</evidence>
<dbReference type="InterPro" id="IPR010708">
    <property type="entry name" value="5'(3')-deoxyribonucleotidase"/>
</dbReference>
<dbReference type="InterPro" id="IPR023214">
    <property type="entry name" value="HAD_sf"/>
</dbReference>
<dbReference type="InterPro" id="IPR036412">
    <property type="entry name" value="HAD-like_sf"/>
</dbReference>
<keyword evidence="3" id="KW-1185">Reference proteome</keyword>
<comment type="caution">
    <text evidence="2">The sequence shown here is derived from an EMBL/GenBank/DDBJ whole genome shotgun (WGS) entry which is preliminary data.</text>
</comment>
<dbReference type="SUPFAM" id="SSF56784">
    <property type="entry name" value="HAD-like"/>
    <property type="match status" value="1"/>
</dbReference>
<dbReference type="InParanoid" id="A0A0R2G163"/>
<dbReference type="eggNOG" id="COG4502">
    <property type="taxonomic scope" value="Bacteria"/>
</dbReference>
<dbReference type="EMBL" id="JQAX01000001">
    <property type="protein sequence ID" value="KRN33547.1"/>
    <property type="molecule type" value="Genomic_DNA"/>
</dbReference>
<proteinExistence type="inferred from homology"/>
<dbReference type="Gene3D" id="3.40.50.1000">
    <property type="entry name" value="HAD superfamily/HAD-like"/>
    <property type="match status" value="1"/>
</dbReference>
<gene>
    <name evidence="2" type="ORF">IV68_GL000353</name>
</gene>
<dbReference type="GO" id="GO:0009223">
    <property type="term" value="P:pyrimidine deoxyribonucleotide catabolic process"/>
    <property type="evidence" value="ECO:0007669"/>
    <property type="project" value="TreeGrafter"/>
</dbReference>
<dbReference type="STRING" id="1123500.GCA_000420365_00151"/>
<reference evidence="2 3" key="1">
    <citation type="journal article" date="2015" name="Genome Announc.">
        <title>Expanding the biotechnology potential of lactobacilli through comparative genomics of 213 strains and associated genera.</title>
        <authorList>
            <person name="Sun Z."/>
            <person name="Harris H.M."/>
            <person name="McCann A."/>
            <person name="Guo C."/>
            <person name="Argimon S."/>
            <person name="Zhang W."/>
            <person name="Yang X."/>
            <person name="Jeffery I.B."/>
            <person name="Cooney J.C."/>
            <person name="Kagawa T.F."/>
            <person name="Liu W."/>
            <person name="Song Y."/>
            <person name="Salvetti E."/>
            <person name="Wrobel A."/>
            <person name="Rasinkangas P."/>
            <person name="Parkhill J."/>
            <person name="Rea M.C."/>
            <person name="O'Sullivan O."/>
            <person name="Ritari J."/>
            <person name="Douillard F.P."/>
            <person name="Paul Ross R."/>
            <person name="Yang R."/>
            <person name="Briner A.E."/>
            <person name="Felis G.E."/>
            <person name="de Vos W.M."/>
            <person name="Barrangou R."/>
            <person name="Klaenhammer T.R."/>
            <person name="Caufield P.W."/>
            <person name="Cui Y."/>
            <person name="Zhang H."/>
            <person name="O'Toole P.W."/>
        </authorList>
    </citation>
    <scope>NUCLEOTIDE SEQUENCE [LARGE SCALE GENOMIC DNA]</scope>
    <source>
        <strain evidence="2 3">DSM 20190</strain>
    </source>
</reference>
<name>A0A0R2G163_9LACO</name>
<dbReference type="GO" id="GO:0008253">
    <property type="term" value="F:5'-nucleotidase activity"/>
    <property type="evidence" value="ECO:0007669"/>
    <property type="project" value="InterPro"/>
</dbReference>
<evidence type="ECO:0000256" key="1">
    <source>
        <dbReference type="ARBA" id="ARBA00009589"/>
    </source>
</evidence>
<accession>A0A0R2G163</accession>